<proteinExistence type="predicted"/>
<organism evidence="1 2">
    <name type="scientific">Trifolium medium</name>
    <dbReference type="NCBI Taxonomy" id="97028"/>
    <lineage>
        <taxon>Eukaryota</taxon>
        <taxon>Viridiplantae</taxon>
        <taxon>Streptophyta</taxon>
        <taxon>Embryophyta</taxon>
        <taxon>Tracheophyta</taxon>
        <taxon>Spermatophyta</taxon>
        <taxon>Magnoliopsida</taxon>
        <taxon>eudicotyledons</taxon>
        <taxon>Gunneridae</taxon>
        <taxon>Pentapetalae</taxon>
        <taxon>rosids</taxon>
        <taxon>fabids</taxon>
        <taxon>Fabales</taxon>
        <taxon>Fabaceae</taxon>
        <taxon>Papilionoideae</taxon>
        <taxon>50 kb inversion clade</taxon>
        <taxon>NPAAA clade</taxon>
        <taxon>Hologalegina</taxon>
        <taxon>IRL clade</taxon>
        <taxon>Trifolieae</taxon>
        <taxon>Trifolium</taxon>
    </lineage>
</organism>
<reference evidence="1 2" key="1">
    <citation type="journal article" date="2018" name="Front. Plant Sci.">
        <title>Red Clover (Trifolium pratense) and Zigzag Clover (T. medium) - A Picture of Genomic Similarities and Differences.</title>
        <authorList>
            <person name="Dluhosova J."/>
            <person name="Istvanek J."/>
            <person name="Nedelnik J."/>
            <person name="Repkova J."/>
        </authorList>
    </citation>
    <scope>NUCLEOTIDE SEQUENCE [LARGE SCALE GENOMIC DNA]</scope>
    <source>
        <strain evidence="2">cv. 10/8</strain>
        <tissue evidence="1">Leaf</tissue>
    </source>
</reference>
<dbReference type="EMBL" id="LXQA011294483">
    <property type="protein sequence ID" value="MCI92221.1"/>
    <property type="molecule type" value="Genomic_DNA"/>
</dbReference>
<name>A0A392VZ22_9FABA</name>
<dbReference type="Proteomes" id="UP000265520">
    <property type="component" value="Unassembled WGS sequence"/>
</dbReference>
<evidence type="ECO:0000313" key="2">
    <source>
        <dbReference type="Proteomes" id="UP000265520"/>
    </source>
</evidence>
<dbReference type="AlphaFoldDB" id="A0A392VZ22"/>
<feature type="non-terminal residue" evidence="1">
    <location>
        <position position="1"/>
    </location>
</feature>
<protein>
    <submittedName>
        <fullName evidence="1">Uncharacterized protein</fullName>
    </submittedName>
</protein>
<evidence type="ECO:0000313" key="1">
    <source>
        <dbReference type="EMBL" id="MCI92221.1"/>
    </source>
</evidence>
<sequence>IECQRQGFALCLVEGGAHIRKFAYELLELSFHLSDGDFAEPTTGYDHGLRKILPAAES</sequence>
<accession>A0A392VZ22</accession>
<comment type="caution">
    <text evidence="1">The sequence shown here is derived from an EMBL/GenBank/DDBJ whole genome shotgun (WGS) entry which is preliminary data.</text>
</comment>
<keyword evidence="2" id="KW-1185">Reference proteome</keyword>